<comment type="caution">
    <text evidence="1">The sequence shown here is derived from an EMBL/GenBank/DDBJ whole genome shotgun (WGS) entry which is preliminary data.</text>
</comment>
<organism evidence="1 2">
    <name type="scientific">Aliidiomarina soli</name>
    <dbReference type="NCBI Taxonomy" id="1928574"/>
    <lineage>
        <taxon>Bacteria</taxon>
        <taxon>Pseudomonadati</taxon>
        <taxon>Pseudomonadota</taxon>
        <taxon>Gammaproteobacteria</taxon>
        <taxon>Alteromonadales</taxon>
        <taxon>Idiomarinaceae</taxon>
        <taxon>Aliidiomarina</taxon>
    </lineage>
</organism>
<evidence type="ECO:0000313" key="1">
    <source>
        <dbReference type="EMBL" id="RUO33821.1"/>
    </source>
</evidence>
<dbReference type="EMBL" id="PIPO01000002">
    <property type="protein sequence ID" value="RUO33821.1"/>
    <property type="molecule type" value="Genomic_DNA"/>
</dbReference>
<reference evidence="1 2" key="1">
    <citation type="journal article" date="2011" name="Front. Microbiol.">
        <title>Genomic signatures of strain selection and enhancement in Bacillus atrophaeus var. globigii, a historical biowarfare simulant.</title>
        <authorList>
            <person name="Gibbons H.S."/>
            <person name="Broomall S.M."/>
            <person name="McNew L.A."/>
            <person name="Daligault H."/>
            <person name="Chapman C."/>
            <person name="Bruce D."/>
            <person name="Karavis M."/>
            <person name="Krepps M."/>
            <person name="McGregor P.A."/>
            <person name="Hong C."/>
            <person name="Park K.H."/>
            <person name="Akmal A."/>
            <person name="Feldman A."/>
            <person name="Lin J.S."/>
            <person name="Chang W.E."/>
            <person name="Higgs B.W."/>
            <person name="Demirev P."/>
            <person name="Lindquist J."/>
            <person name="Liem A."/>
            <person name="Fochler E."/>
            <person name="Read T.D."/>
            <person name="Tapia R."/>
            <person name="Johnson S."/>
            <person name="Bishop-Lilly K.A."/>
            <person name="Detter C."/>
            <person name="Han C."/>
            <person name="Sozhamannan S."/>
            <person name="Rosenzweig C.N."/>
            <person name="Skowronski E.W."/>
        </authorList>
    </citation>
    <scope>NUCLEOTIDE SEQUENCE [LARGE SCALE GENOMIC DNA]</scope>
    <source>
        <strain evidence="1 2">Y4G10-17</strain>
    </source>
</reference>
<name>A0A432WJB8_9GAMM</name>
<keyword evidence="2" id="KW-1185">Reference proteome</keyword>
<dbReference type="Proteomes" id="UP000287823">
    <property type="component" value="Unassembled WGS sequence"/>
</dbReference>
<gene>
    <name evidence="1" type="ORF">CWE14_04985</name>
</gene>
<evidence type="ECO:0000313" key="2">
    <source>
        <dbReference type="Proteomes" id="UP000287823"/>
    </source>
</evidence>
<sequence>MYRYLLINSKTLFAQQFLRTIQAPDKAVWELNFADDYFTDVESNRSSTSSICNHKDDWSLNYEIERAFLNFKRFDEVIFFPGNLIFGPLEAISSNAIEEYISRQIIAVTEIYRILADRLASQHGCKVTQVIYEKSYEFTALSSLPCMINSALQGLIEGLGREFSEMGIEVTSKNQESFYKDFMNKECLFINDLKLIHYQPLVTRHLEGVGRLFEGRK</sequence>
<dbReference type="RefSeq" id="WP_126798386.1">
    <property type="nucleotide sequence ID" value="NZ_PIPO01000002.1"/>
</dbReference>
<dbReference type="AlphaFoldDB" id="A0A432WJB8"/>
<protein>
    <submittedName>
        <fullName evidence="1">Uncharacterized protein</fullName>
    </submittedName>
</protein>
<dbReference type="SUPFAM" id="SSF51735">
    <property type="entry name" value="NAD(P)-binding Rossmann-fold domains"/>
    <property type="match status" value="1"/>
</dbReference>
<proteinExistence type="predicted"/>
<dbReference type="InterPro" id="IPR036291">
    <property type="entry name" value="NAD(P)-bd_dom_sf"/>
</dbReference>
<accession>A0A432WJB8</accession>